<comment type="similarity">
    <text evidence="1">Belongs to the Gfo/Idh/MocA family.</text>
</comment>
<dbReference type="Proteomes" id="UP001195483">
    <property type="component" value="Unassembled WGS sequence"/>
</dbReference>
<dbReference type="InterPro" id="IPR000683">
    <property type="entry name" value="Gfo/Idh/MocA-like_OxRdtase_N"/>
</dbReference>
<protein>
    <recommendedName>
        <fullName evidence="6">Oxidoreductase</fullName>
    </recommendedName>
</protein>
<evidence type="ECO:0000313" key="5">
    <source>
        <dbReference type="Proteomes" id="UP001195483"/>
    </source>
</evidence>
<keyword evidence="5" id="KW-1185">Reference proteome</keyword>
<organism evidence="4 5">
    <name type="scientific">Potamilus streckersoni</name>
    <dbReference type="NCBI Taxonomy" id="2493646"/>
    <lineage>
        <taxon>Eukaryota</taxon>
        <taxon>Metazoa</taxon>
        <taxon>Spiralia</taxon>
        <taxon>Lophotrochozoa</taxon>
        <taxon>Mollusca</taxon>
        <taxon>Bivalvia</taxon>
        <taxon>Autobranchia</taxon>
        <taxon>Heteroconchia</taxon>
        <taxon>Palaeoheterodonta</taxon>
        <taxon>Unionida</taxon>
        <taxon>Unionoidea</taxon>
        <taxon>Unionidae</taxon>
        <taxon>Ambleminae</taxon>
        <taxon>Lampsilini</taxon>
        <taxon>Potamilus</taxon>
    </lineage>
</organism>
<sequence length="385" mass="42557">MHHKIRIGMVGGGAGALIGNSHRIAMRMDNKFDLLAACFSRDPARNRQTAQENMIAPDRTYAGYSEMAEKESARPDGIKAVSVVTTNDSHFEIASAFLKKGIHVICDKPLTRTAQETKNLMELAQKHNCVLCTTYNYTGYEMVREAAVMVRNGSIGKITGVTIEHISGWVNFALTQPNHRQAGWRTDVSVSGKDSAMQDLGVACLPSDALRMRYGSVSVCAVMDATLPGKDIYDEARAMFRMENGVLGSLWVSMTTTGMEHGLTIRVVGSKASLEWKHEDPQHLLIRTEDSTRMIKSHGQRTNSPDASRLYPYGTGTRRGLSGGFANVYSDFAHAVSEIQQKKHYEKRLIDFPDGEDSWRTALFLEAALASAEDNSTWKPVTPNH</sequence>
<evidence type="ECO:0000259" key="2">
    <source>
        <dbReference type="Pfam" id="PF01408"/>
    </source>
</evidence>
<dbReference type="Pfam" id="PF01408">
    <property type="entry name" value="GFO_IDH_MocA"/>
    <property type="match status" value="1"/>
</dbReference>
<name>A0AAE0S2Z6_9BIVA</name>
<evidence type="ECO:0000259" key="3">
    <source>
        <dbReference type="Pfam" id="PF22725"/>
    </source>
</evidence>
<reference evidence="4" key="3">
    <citation type="submission" date="2023-05" db="EMBL/GenBank/DDBJ databases">
        <authorList>
            <person name="Smith C.H."/>
        </authorList>
    </citation>
    <scope>NUCLEOTIDE SEQUENCE</scope>
    <source>
        <strain evidence="4">CHS0354</strain>
        <tissue evidence="4">Mantle</tissue>
    </source>
</reference>
<dbReference type="PANTHER" id="PTHR43708:SF3">
    <property type="entry name" value="OXIDOREDUCTASE"/>
    <property type="match status" value="1"/>
</dbReference>
<dbReference type="AlphaFoldDB" id="A0AAE0S2Z6"/>
<dbReference type="Pfam" id="PF22725">
    <property type="entry name" value="GFO_IDH_MocA_C3"/>
    <property type="match status" value="1"/>
</dbReference>
<dbReference type="EMBL" id="JAEAOA010002069">
    <property type="protein sequence ID" value="KAK3584123.1"/>
    <property type="molecule type" value="Genomic_DNA"/>
</dbReference>
<dbReference type="InterPro" id="IPR055170">
    <property type="entry name" value="GFO_IDH_MocA-like_dom"/>
</dbReference>
<feature type="domain" description="Gfo/Idh/MocA-like oxidoreductase N-terminal" evidence="2">
    <location>
        <begin position="5"/>
        <end position="133"/>
    </location>
</feature>
<dbReference type="SUPFAM" id="SSF55347">
    <property type="entry name" value="Glyceraldehyde-3-phosphate dehydrogenase-like, C-terminal domain"/>
    <property type="match status" value="1"/>
</dbReference>
<reference evidence="4" key="2">
    <citation type="journal article" date="2021" name="Genome Biol. Evol.">
        <title>Developing a high-quality reference genome for a parasitic bivalve with doubly uniparental inheritance (Bivalvia: Unionida).</title>
        <authorList>
            <person name="Smith C.H."/>
        </authorList>
    </citation>
    <scope>NUCLEOTIDE SEQUENCE</scope>
    <source>
        <strain evidence="4">CHS0354</strain>
        <tissue evidence="4">Mantle</tissue>
    </source>
</reference>
<evidence type="ECO:0000313" key="4">
    <source>
        <dbReference type="EMBL" id="KAK3584123.1"/>
    </source>
</evidence>
<reference evidence="4" key="1">
    <citation type="journal article" date="2021" name="Genome Biol. Evol.">
        <title>A High-Quality Reference Genome for a Parasitic Bivalve with Doubly Uniparental Inheritance (Bivalvia: Unionida).</title>
        <authorList>
            <person name="Smith C.H."/>
        </authorList>
    </citation>
    <scope>NUCLEOTIDE SEQUENCE</scope>
    <source>
        <strain evidence="4">CHS0354</strain>
    </source>
</reference>
<dbReference type="PANTHER" id="PTHR43708">
    <property type="entry name" value="CONSERVED EXPRESSED OXIDOREDUCTASE (EUROFUNG)"/>
    <property type="match status" value="1"/>
</dbReference>
<feature type="domain" description="GFO/IDH/MocA-like oxidoreductase" evidence="3">
    <location>
        <begin position="143"/>
        <end position="275"/>
    </location>
</feature>
<gene>
    <name evidence="4" type="ORF">CHS0354_035199</name>
</gene>
<dbReference type="InterPro" id="IPR051317">
    <property type="entry name" value="Gfo/Idh/MocA_oxidoreduct"/>
</dbReference>
<accession>A0AAE0S2Z6</accession>
<proteinExistence type="inferred from homology"/>
<dbReference type="InterPro" id="IPR036291">
    <property type="entry name" value="NAD(P)-bd_dom_sf"/>
</dbReference>
<evidence type="ECO:0000256" key="1">
    <source>
        <dbReference type="ARBA" id="ARBA00010928"/>
    </source>
</evidence>
<dbReference type="GO" id="GO:0000166">
    <property type="term" value="F:nucleotide binding"/>
    <property type="evidence" value="ECO:0007669"/>
    <property type="project" value="InterPro"/>
</dbReference>
<dbReference type="SUPFAM" id="SSF51735">
    <property type="entry name" value="NAD(P)-binding Rossmann-fold domains"/>
    <property type="match status" value="1"/>
</dbReference>
<evidence type="ECO:0008006" key="6">
    <source>
        <dbReference type="Google" id="ProtNLM"/>
    </source>
</evidence>
<comment type="caution">
    <text evidence="4">The sequence shown here is derived from an EMBL/GenBank/DDBJ whole genome shotgun (WGS) entry which is preliminary data.</text>
</comment>
<dbReference type="Gene3D" id="3.30.360.10">
    <property type="entry name" value="Dihydrodipicolinate Reductase, domain 2"/>
    <property type="match status" value="1"/>
</dbReference>
<dbReference type="Gene3D" id="3.40.50.720">
    <property type="entry name" value="NAD(P)-binding Rossmann-like Domain"/>
    <property type="match status" value="1"/>
</dbReference>